<comment type="pathway">
    <text evidence="1">Glycerolipid metabolism; triacylglycerol biosynthesis.</text>
</comment>
<dbReference type="EC" id="2.3.1.20" evidence="4"/>
<keyword evidence="5" id="KW-0444">Lipid biosynthesis</keyword>
<evidence type="ECO:0000259" key="11">
    <source>
        <dbReference type="Pfam" id="PF03007"/>
    </source>
</evidence>
<dbReference type="Pfam" id="PF06974">
    <property type="entry name" value="WS_DGAT_C"/>
    <property type="match status" value="1"/>
</dbReference>
<reference evidence="13 14" key="1">
    <citation type="submission" date="2018-02" db="EMBL/GenBank/DDBJ databases">
        <title>Genome sequencing of Solimonas sp. HR-BB.</title>
        <authorList>
            <person name="Lee Y."/>
            <person name="Jeon C.O."/>
        </authorList>
    </citation>
    <scope>NUCLEOTIDE SEQUENCE [LARGE SCALE GENOMIC DNA]</scope>
    <source>
        <strain evidence="13 14">HR-BB</strain>
    </source>
</reference>
<keyword evidence="7" id="KW-0319">Glycerol metabolism</keyword>
<evidence type="ECO:0000256" key="5">
    <source>
        <dbReference type="ARBA" id="ARBA00022516"/>
    </source>
</evidence>
<protein>
    <recommendedName>
        <fullName evidence="4">diacylglycerol O-acyltransferase</fullName>
        <ecNumber evidence="4">2.3.1.20</ecNumber>
    </recommendedName>
</protein>
<dbReference type="GO" id="GO:0051701">
    <property type="term" value="P:biological process involved in interaction with host"/>
    <property type="evidence" value="ECO:0007669"/>
    <property type="project" value="TreeGrafter"/>
</dbReference>
<evidence type="ECO:0000313" key="13">
    <source>
        <dbReference type="EMBL" id="PPE72082.1"/>
    </source>
</evidence>
<dbReference type="AlphaFoldDB" id="A0A2S5TAT5"/>
<dbReference type="OrthoDB" id="9810950at2"/>
<evidence type="ECO:0000256" key="10">
    <source>
        <dbReference type="ARBA" id="ARBA00048109"/>
    </source>
</evidence>
<dbReference type="SUPFAM" id="SSF52777">
    <property type="entry name" value="CoA-dependent acyltransferases"/>
    <property type="match status" value="1"/>
</dbReference>
<dbReference type="GO" id="GO:0005886">
    <property type="term" value="C:plasma membrane"/>
    <property type="evidence" value="ECO:0007669"/>
    <property type="project" value="TreeGrafter"/>
</dbReference>
<organism evidence="13 14">
    <name type="scientific">Solimonas fluminis</name>
    <dbReference type="NCBI Taxonomy" id="2086571"/>
    <lineage>
        <taxon>Bacteria</taxon>
        <taxon>Pseudomonadati</taxon>
        <taxon>Pseudomonadota</taxon>
        <taxon>Gammaproteobacteria</taxon>
        <taxon>Nevskiales</taxon>
        <taxon>Nevskiaceae</taxon>
        <taxon>Solimonas</taxon>
    </lineage>
</organism>
<name>A0A2S5TAT5_9GAMM</name>
<evidence type="ECO:0000256" key="9">
    <source>
        <dbReference type="ARBA" id="ARBA00023315"/>
    </source>
</evidence>
<dbReference type="Pfam" id="PF03007">
    <property type="entry name" value="WS_DGAT_cat"/>
    <property type="match status" value="1"/>
</dbReference>
<dbReference type="GO" id="GO:0006071">
    <property type="term" value="P:glycerol metabolic process"/>
    <property type="evidence" value="ECO:0007669"/>
    <property type="project" value="UniProtKB-KW"/>
</dbReference>
<dbReference type="GO" id="GO:0004144">
    <property type="term" value="F:diacylglycerol O-acyltransferase activity"/>
    <property type="evidence" value="ECO:0007669"/>
    <property type="project" value="UniProtKB-EC"/>
</dbReference>
<evidence type="ECO:0000256" key="8">
    <source>
        <dbReference type="ARBA" id="ARBA00023098"/>
    </source>
</evidence>
<dbReference type="GO" id="GO:0001666">
    <property type="term" value="P:response to hypoxia"/>
    <property type="evidence" value="ECO:0007669"/>
    <property type="project" value="TreeGrafter"/>
</dbReference>
<evidence type="ECO:0000256" key="2">
    <source>
        <dbReference type="ARBA" id="ARBA00005189"/>
    </source>
</evidence>
<evidence type="ECO:0000256" key="6">
    <source>
        <dbReference type="ARBA" id="ARBA00022679"/>
    </source>
</evidence>
<keyword evidence="14" id="KW-1185">Reference proteome</keyword>
<evidence type="ECO:0000256" key="4">
    <source>
        <dbReference type="ARBA" id="ARBA00013244"/>
    </source>
</evidence>
<feature type="domain" description="O-acyltransferase WSD1 C-terminal" evidence="12">
    <location>
        <begin position="329"/>
        <end position="473"/>
    </location>
</feature>
<comment type="catalytic activity">
    <reaction evidence="10">
        <text>an acyl-CoA + a 1,2-diacyl-sn-glycerol = a triacyl-sn-glycerol + CoA</text>
        <dbReference type="Rhea" id="RHEA:10868"/>
        <dbReference type="ChEBI" id="CHEBI:17815"/>
        <dbReference type="ChEBI" id="CHEBI:57287"/>
        <dbReference type="ChEBI" id="CHEBI:58342"/>
        <dbReference type="ChEBI" id="CHEBI:64615"/>
        <dbReference type="EC" id="2.3.1.20"/>
    </reaction>
</comment>
<dbReference type="PANTHER" id="PTHR31650">
    <property type="entry name" value="O-ACYLTRANSFERASE (WSD1-LIKE) FAMILY PROTEIN"/>
    <property type="match status" value="1"/>
</dbReference>
<evidence type="ECO:0000256" key="7">
    <source>
        <dbReference type="ARBA" id="ARBA00022798"/>
    </source>
</evidence>
<dbReference type="InterPro" id="IPR009721">
    <property type="entry name" value="O-acyltransferase_WSD1_C"/>
</dbReference>
<dbReference type="UniPathway" id="UPA00282"/>
<evidence type="ECO:0000256" key="3">
    <source>
        <dbReference type="ARBA" id="ARBA00009587"/>
    </source>
</evidence>
<evidence type="ECO:0000313" key="14">
    <source>
        <dbReference type="Proteomes" id="UP000238220"/>
    </source>
</evidence>
<dbReference type="NCBIfam" id="TIGR02946">
    <property type="entry name" value="acyl_WS_DGAT"/>
    <property type="match status" value="1"/>
</dbReference>
<dbReference type="GO" id="GO:0071731">
    <property type="term" value="P:response to nitric oxide"/>
    <property type="evidence" value="ECO:0007669"/>
    <property type="project" value="TreeGrafter"/>
</dbReference>
<proteinExistence type="inferred from homology"/>
<keyword evidence="9 13" id="KW-0012">Acyltransferase</keyword>
<evidence type="ECO:0000256" key="1">
    <source>
        <dbReference type="ARBA" id="ARBA00004771"/>
    </source>
</evidence>
<comment type="caution">
    <text evidence="13">The sequence shown here is derived from an EMBL/GenBank/DDBJ whole genome shotgun (WGS) entry which is preliminary data.</text>
</comment>
<dbReference type="Proteomes" id="UP000238220">
    <property type="component" value="Unassembled WGS sequence"/>
</dbReference>
<dbReference type="InterPro" id="IPR004255">
    <property type="entry name" value="O-acyltransferase_WSD1_N"/>
</dbReference>
<dbReference type="InterPro" id="IPR045034">
    <property type="entry name" value="O-acyltransferase_WSD1-like"/>
</dbReference>
<dbReference type="PANTHER" id="PTHR31650:SF1">
    <property type="entry name" value="WAX ESTER SYNTHASE_DIACYLGLYCEROL ACYLTRANSFERASE 4-RELATED"/>
    <property type="match status" value="1"/>
</dbReference>
<evidence type="ECO:0000259" key="12">
    <source>
        <dbReference type="Pfam" id="PF06974"/>
    </source>
</evidence>
<dbReference type="EMBL" id="PSNW01000016">
    <property type="protein sequence ID" value="PPE72082.1"/>
    <property type="molecule type" value="Genomic_DNA"/>
</dbReference>
<dbReference type="InterPro" id="IPR014292">
    <property type="entry name" value="Acyl_transf_WS/DGAT"/>
</dbReference>
<comment type="similarity">
    <text evidence="3">Belongs to the long-chain O-acyltransferase family.</text>
</comment>
<gene>
    <name evidence="13" type="ORF">C3942_20515</name>
</gene>
<dbReference type="GO" id="GO:0019432">
    <property type="term" value="P:triglyceride biosynthetic process"/>
    <property type="evidence" value="ECO:0007669"/>
    <property type="project" value="UniProtKB-UniPathway"/>
</dbReference>
<keyword evidence="8" id="KW-0443">Lipid metabolism</keyword>
<sequence>MKPGDPGGWDAREQKNTRGTRLSKLSLVDDTFLRLESRRQPLHIGMLMLFEPPADAPPDFAAKLAEKLRQSTLAVPPFNQRLERRRGMHYWVEDDDFDLAHHFVHMSLPKPGRIRELLSVVSRVHSVHLDRAYPLWRLYLIEGLEDGRIAVYLKIHHSVVDGVGGIRMLMASMSKNMAESVLMRPPWEIGATKQKMQAMPVPVPMVESFNALKLMAREGLNSAMPVIRRVRETLREHRKGNSDIALAGEAPRCVLNSKVSATRRFAAQQYSTARMRAVGKAAGGTLNDVVLAMCGGALRRYLISLNQLPEKPLIAGVPISIRRDDTMSGNEVAFTIAHLATNLEDPVERLQAIKRCMDKNKERLLDFSPAQVMAYAAMMLMPGALGMLLDRSGSSTLGSVVVSHVPGPREDIYWQGARLAGLYPASLLFDGLALNITVISRHDYVDFGVIACRKSVPQVQRLLDYLEDELVALENAVLGRNP</sequence>
<comment type="pathway">
    <text evidence="2">Lipid metabolism.</text>
</comment>
<keyword evidence="6 13" id="KW-0808">Transferase</keyword>
<accession>A0A2S5TAT5</accession>
<feature type="domain" description="O-acyltransferase WSD1-like N-terminal" evidence="11">
    <location>
        <begin position="25"/>
        <end position="290"/>
    </location>
</feature>